<protein>
    <submittedName>
        <fullName evidence="2">Uncharacterized protein</fullName>
    </submittedName>
</protein>
<sequence length="164" mass="16854">MAKPAEPFDLKILAAGALAFTATDAPATDVISPSTTSKLDHSRSKDGSRAQHELIPLGIGSRELPIRDERSALAAPAVVYSAGDNHAPRRSVAGMSNAEITSPSAPGGLPPLLDSPTSDGSGHGPLPSIRAQLGDFKDFKRLAETAMSPENDLGPSSFAANISS</sequence>
<reference evidence="2 3" key="1">
    <citation type="submission" date="2021-07" db="EMBL/GenBank/DDBJ databases">
        <title>Genome data of Colletotrichum spaethianum.</title>
        <authorList>
            <person name="Utami Y.D."/>
            <person name="Hiruma K."/>
        </authorList>
    </citation>
    <scope>NUCLEOTIDE SEQUENCE [LARGE SCALE GENOMIC DNA]</scope>
    <source>
        <strain evidence="2 3">MAFF 242679</strain>
    </source>
</reference>
<dbReference type="Proteomes" id="UP001055172">
    <property type="component" value="Unassembled WGS sequence"/>
</dbReference>
<organism evidence="2 3">
    <name type="scientific">Colletotrichum liriopes</name>
    <dbReference type="NCBI Taxonomy" id="708192"/>
    <lineage>
        <taxon>Eukaryota</taxon>
        <taxon>Fungi</taxon>
        <taxon>Dikarya</taxon>
        <taxon>Ascomycota</taxon>
        <taxon>Pezizomycotina</taxon>
        <taxon>Sordariomycetes</taxon>
        <taxon>Hypocreomycetidae</taxon>
        <taxon>Glomerellales</taxon>
        <taxon>Glomerellaceae</taxon>
        <taxon>Colletotrichum</taxon>
        <taxon>Colletotrichum spaethianum species complex</taxon>
    </lineage>
</organism>
<name>A0AA37GVH3_9PEZI</name>
<evidence type="ECO:0000313" key="3">
    <source>
        <dbReference type="Proteomes" id="UP001055172"/>
    </source>
</evidence>
<keyword evidence="3" id="KW-1185">Reference proteome</keyword>
<proteinExistence type="predicted"/>
<feature type="region of interest" description="Disordered" evidence="1">
    <location>
        <begin position="26"/>
        <end position="61"/>
    </location>
</feature>
<comment type="caution">
    <text evidence="2">The sequence shown here is derived from an EMBL/GenBank/DDBJ whole genome shotgun (WGS) entry which is preliminary data.</text>
</comment>
<gene>
    <name evidence="2" type="ORF">ColLi_09681</name>
</gene>
<feature type="region of interest" description="Disordered" evidence="1">
    <location>
        <begin position="84"/>
        <end position="132"/>
    </location>
</feature>
<dbReference type="AlphaFoldDB" id="A0AA37GVH3"/>
<feature type="compositionally biased region" description="Low complexity" evidence="1">
    <location>
        <begin position="101"/>
        <end position="120"/>
    </location>
</feature>
<dbReference type="EMBL" id="BPPX01000023">
    <property type="protein sequence ID" value="GJC86843.1"/>
    <property type="molecule type" value="Genomic_DNA"/>
</dbReference>
<feature type="compositionally biased region" description="Basic and acidic residues" evidence="1">
    <location>
        <begin position="38"/>
        <end position="52"/>
    </location>
</feature>
<evidence type="ECO:0000256" key="1">
    <source>
        <dbReference type="SAM" id="MobiDB-lite"/>
    </source>
</evidence>
<accession>A0AA37GVH3</accession>
<evidence type="ECO:0000313" key="2">
    <source>
        <dbReference type="EMBL" id="GJC86843.1"/>
    </source>
</evidence>